<dbReference type="SUPFAM" id="SSF50685">
    <property type="entry name" value="Barwin-like endoglucanases"/>
    <property type="match status" value="1"/>
</dbReference>
<dbReference type="PANTHER" id="PTHR31836:SF28">
    <property type="entry name" value="SRCR DOMAIN-CONTAINING PROTEIN-RELATED"/>
    <property type="match status" value="1"/>
</dbReference>
<dbReference type="EMBL" id="MU032347">
    <property type="protein sequence ID" value="KAF3765614.1"/>
    <property type="molecule type" value="Genomic_DNA"/>
</dbReference>
<dbReference type="PANTHER" id="PTHR31836">
    <property type="match status" value="1"/>
</dbReference>
<reference evidence="4" key="1">
    <citation type="journal article" date="2020" name="Phytopathology">
        <title>Genome sequence of the chestnut blight fungus Cryphonectria parasitica EP155: A fundamental resource for an archetypical invasive plant pathogen.</title>
        <authorList>
            <person name="Crouch J.A."/>
            <person name="Dawe A."/>
            <person name="Aerts A."/>
            <person name="Barry K."/>
            <person name="Churchill A.C.L."/>
            <person name="Grimwood J."/>
            <person name="Hillman B."/>
            <person name="Milgroom M.G."/>
            <person name="Pangilinan J."/>
            <person name="Smith M."/>
            <person name="Salamov A."/>
            <person name="Schmutz J."/>
            <person name="Yadav J."/>
            <person name="Grigoriev I.V."/>
            <person name="Nuss D."/>
        </authorList>
    </citation>
    <scope>NUCLEOTIDE SEQUENCE</scope>
    <source>
        <strain evidence="4">EP155</strain>
    </source>
</reference>
<evidence type="ECO:0000256" key="2">
    <source>
        <dbReference type="SAM" id="SignalP"/>
    </source>
</evidence>
<dbReference type="OrthoDB" id="623670at2759"/>
<name>A0A9P4Y347_CRYP1</name>
<dbReference type="RefSeq" id="XP_040776575.1">
    <property type="nucleotide sequence ID" value="XM_040914953.1"/>
</dbReference>
<feature type="chain" id="PRO_5040296658" evidence="2">
    <location>
        <begin position="21"/>
        <end position="141"/>
    </location>
</feature>
<protein>
    <submittedName>
        <fullName evidence="4">Expansin-related</fullName>
    </submittedName>
</protein>
<evidence type="ECO:0000259" key="3">
    <source>
        <dbReference type="Pfam" id="PF00967"/>
    </source>
</evidence>
<keyword evidence="5" id="KW-1185">Reference proteome</keyword>
<sequence>MPSFTSLITLLSLGATTALAGVIARDDSATGVTHTGDITYYNTENGVGACGSTLSDSDSICALSTTLYDEFTNGGDPNNNSLCGKKIQITMSGGATAEVTVADRCAACSMWDLDLTPTVFDSLVSDGESVGRTTASWQFVS</sequence>
<dbReference type="GO" id="GO:0042742">
    <property type="term" value="P:defense response to bacterium"/>
    <property type="evidence" value="ECO:0007669"/>
    <property type="project" value="InterPro"/>
</dbReference>
<feature type="signal peptide" evidence="2">
    <location>
        <begin position="1"/>
        <end position="20"/>
    </location>
</feature>
<dbReference type="InterPro" id="IPR036908">
    <property type="entry name" value="RlpA-like_sf"/>
</dbReference>
<evidence type="ECO:0000313" key="4">
    <source>
        <dbReference type="EMBL" id="KAF3765614.1"/>
    </source>
</evidence>
<dbReference type="Gene3D" id="2.40.40.10">
    <property type="entry name" value="RlpA-like domain"/>
    <property type="match status" value="1"/>
</dbReference>
<dbReference type="AlphaFoldDB" id="A0A9P4Y347"/>
<dbReference type="GO" id="GO:0050832">
    <property type="term" value="P:defense response to fungus"/>
    <property type="evidence" value="ECO:0007669"/>
    <property type="project" value="InterPro"/>
</dbReference>
<dbReference type="GeneID" id="63832082"/>
<dbReference type="InterPro" id="IPR001153">
    <property type="entry name" value="Barwin_dom"/>
</dbReference>
<dbReference type="Proteomes" id="UP000803844">
    <property type="component" value="Unassembled WGS sequence"/>
</dbReference>
<feature type="domain" description="Barwin" evidence="3">
    <location>
        <begin position="41"/>
        <end position="130"/>
    </location>
</feature>
<comment type="caution">
    <text evidence="4">The sequence shown here is derived from an EMBL/GenBank/DDBJ whole genome shotgun (WGS) entry which is preliminary data.</text>
</comment>
<gene>
    <name evidence="4" type="ORF">M406DRAFT_101386</name>
</gene>
<dbReference type="CDD" id="cd22191">
    <property type="entry name" value="DPBB_RlpA_EXP_N-like"/>
    <property type="match status" value="1"/>
</dbReference>
<accession>A0A9P4Y347</accession>
<proteinExistence type="predicted"/>
<dbReference type="Pfam" id="PF00967">
    <property type="entry name" value="Barwin"/>
    <property type="match status" value="1"/>
</dbReference>
<keyword evidence="1 2" id="KW-0732">Signal</keyword>
<dbReference type="InterPro" id="IPR051477">
    <property type="entry name" value="Expansin_CellWall"/>
</dbReference>
<organism evidence="4 5">
    <name type="scientific">Cryphonectria parasitica (strain ATCC 38755 / EP155)</name>
    <dbReference type="NCBI Taxonomy" id="660469"/>
    <lineage>
        <taxon>Eukaryota</taxon>
        <taxon>Fungi</taxon>
        <taxon>Dikarya</taxon>
        <taxon>Ascomycota</taxon>
        <taxon>Pezizomycotina</taxon>
        <taxon>Sordariomycetes</taxon>
        <taxon>Sordariomycetidae</taxon>
        <taxon>Diaporthales</taxon>
        <taxon>Cryphonectriaceae</taxon>
        <taxon>Cryphonectria-Endothia species complex</taxon>
        <taxon>Cryphonectria</taxon>
    </lineage>
</organism>
<evidence type="ECO:0000256" key="1">
    <source>
        <dbReference type="ARBA" id="ARBA00022729"/>
    </source>
</evidence>
<evidence type="ECO:0000313" key="5">
    <source>
        <dbReference type="Proteomes" id="UP000803844"/>
    </source>
</evidence>